<dbReference type="EMBL" id="BNAH01000005">
    <property type="protein sequence ID" value="GHE87934.1"/>
    <property type="molecule type" value="Genomic_DNA"/>
</dbReference>
<dbReference type="RefSeq" id="WP_189377818.1">
    <property type="nucleotide sequence ID" value="NZ_BNAH01000005.1"/>
</dbReference>
<sequence length="68" mass="7773">MPKKILSAEFKRECAELVVNHGYKHRDAAKAMDVSLSSMQRWVSRYRKELNGVTPKSSALTPEQILIQ</sequence>
<reference evidence="3" key="1">
    <citation type="journal article" date="2019" name="Int. J. Syst. Evol. Microbiol.">
        <title>The Global Catalogue of Microorganisms (GCM) 10K type strain sequencing project: providing services to taxonomists for standard genome sequencing and annotation.</title>
        <authorList>
            <consortium name="The Broad Institute Genomics Platform"/>
            <consortium name="The Broad Institute Genome Sequencing Center for Infectious Disease"/>
            <person name="Wu L."/>
            <person name="Ma J."/>
        </authorList>
    </citation>
    <scope>NUCLEOTIDE SEQUENCE [LARGE SCALE GENOMIC DNA]</scope>
    <source>
        <strain evidence="3">CGMCC 1.15922</strain>
    </source>
</reference>
<dbReference type="Proteomes" id="UP000626370">
    <property type="component" value="Unassembled WGS sequence"/>
</dbReference>
<dbReference type="SUPFAM" id="SSF46689">
    <property type="entry name" value="Homeodomain-like"/>
    <property type="match status" value="1"/>
</dbReference>
<dbReference type="Pfam" id="PF01527">
    <property type="entry name" value="HTH_Tnp_1"/>
    <property type="match status" value="1"/>
</dbReference>
<evidence type="ECO:0000256" key="1">
    <source>
        <dbReference type="ARBA" id="ARBA00009964"/>
    </source>
</evidence>
<dbReference type="InterPro" id="IPR002514">
    <property type="entry name" value="Transposase_8"/>
</dbReference>
<comment type="caution">
    <text evidence="2">The sequence shown here is derived from an EMBL/GenBank/DDBJ whole genome shotgun (WGS) entry which is preliminary data.</text>
</comment>
<keyword evidence="3" id="KW-1185">Reference proteome</keyword>
<proteinExistence type="inferred from homology"/>
<gene>
    <name evidence="2" type="ORF">GCM10011501_16870</name>
</gene>
<evidence type="ECO:0000313" key="2">
    <source>
        <dbReference type="EMBL" id="GHE87934.1"/>
    </source>
</evidence>
<evidence type="ECO:0008006" key="4">
    <source>
        <dbReference type="Google" id="ProtNLM"/>
    </source>
</evidence>
<accession>A0ABQ3IPN7</accession>
<organism evidence="2 3">
    <name type="scientific">Thalassotalea profundi</name>
    <dbReference type="NCBI Taxonomy" id="2036687"/>
    <lineage>
        <taxon>Bacteria</taxon>
        <taxon>Pseudomonadati</taxon>
        <taxon>Pseudomonadota</taxon>
        <taxon>Gammaproteobacteria</taxon>
        <taxon>Alteromonadales</taxon>
        <taxon>Colwelliaceae</taxon>
        <taxon>Thalassotalea</taxon>
    </lineage>
</organism>
<evidence type="ECO:0000313" key="3">
    <source>
        <dbReference type="Proteomes" id="UP000626370"/>
    </source>
</evidence>
<protein>
    <recommendedName>
        <fullName evidence="4">Transposase</fullName>
    </recommendedName>
</protein>
<name>A0ABQ3IPN7_9GAMM</name>
<comment type="similarity">
    <text evidence="1">Belongs to the transposase 8 family.</text>
</comment>
<dbReference type="InterPro" id="IPR009057">
    <property type="entry name" value="Homeodomain-like_sf"/>
</dbReference>